<gene>
    <name evidence="1" type="ORF">K1X11_005810</name>
</gene>
<name>A0ABZ1CCC1_9BACT</name>
<keyword evidence="2" id="KW-1185">Reference proteome</keyword>
<accession>A0ABZ1CCC1</accession>
<organism evidence="1 2">
    <name type="scientific">Actomonas aquatica</name>
    <dbReference type="NCBI Taxonomy" id="2866162"/>
    <lineage>
        <taxon>Bacteria</taxon>
        <taxon>Pseudomonadati</taxon>
        <taxon>Verrucomicrobiota</taxon>
        <taxon>Opitutia</taxon>
        <taxon>Opitutales</taxon>
        <taxon>Opitutaceae</taxon>
        <taxon>Actomonas</taxon>
    </lineage>
</organism>
<dbReference type="Pfam" id="PF08819">
    <property type="entry name" value="DUF1802"/>
    <property type="match status" value="1"/>
</dbReference>
<dbReference type="EMBL" id="CP139781">
    <property type="protein sequence ID" value="WRQ88913.1"/>
    <property type="molecule type" value="Genomic_DNA"/>
</dbReference>
<dbReference type="RefSeq" id="WP_221033156.1">
    <property type="nucleotide sequence ID" value="NZ_CP139781.1"/>
</dbReference>
<proteinExistence type="predicted"/>
<reference evidence="1 2" key="1">
    <citation type="submission" date="2023-12" db="EMBL/GenBank/DDBJ databases">
        <title>Description of an unclassified Opitutus bacterium of Verrucomicrobiota.</title>
        <authorList>
            <person name="Zhang D.-F."/>
        </authorList>
    </citation>
    <scope>NUCLEOTIDE SEQUENCE [LARGE SCALE GENOMIC DNA]</scope>
    <source>
        <strain evidence="1 2">WL0086</strain>
    </source>
</reference>
<evidence type="ECO:0000313" key="1">
    <source>
        <dbReference type="EMBL" id="WRQ88913.1"/>
    </source>
</evidence>
<dbReference type="InterPro" id="IPR014923">
    <property type="entry name" value="DUF1802"/>
</dbReference>
<protein>
    <submittedName>
        <fullName evidence="1">DUF1802 family protein</fullName>
    </submittedName>
</protein>
<evidence type="ECO:0000313" key="2">
    <source>
        <dbReference type="Proteomes" id="UP000738431"/>
    </source>
</evidence>
<dbReference type="Proteomes" id="UP000738431">
    <property type="component" value="Chromosome"/>
</dbReference>
<sequence>MPAPMFPAFKEWQAVVNALASGHQTLILRKGGIAEGRGGFRPRGEPFWLLPTGFHAQADKLIPAAAPFLPVAETPALATVTLTAWAELHHHTFLDDWESVTRLAPNHLWTETTVRERFDWTQPAGLHLLVLRVHRLETPVDFALTSAQAGCKSWVELPLDPTDLPSRPALDDATFATAIRDLLQP</sequence>